<organism evidence="2 3">
    <name type="scientific">Candidatus Enterenecus faecium</name>
    <dbReference type="NCBI Taxonomy" id="2840780"/>
    <lineage>
        <taxon>Bacteria</taxon>
        <taxon>Bacillati</taxon>
        <taxon>Bacillota</taxon>
        <taxon>Clostridia</taxon>
        <taxon>Eubacteriales</taxon>
        <taxon>Candidatus Enterenecus</taxon>
    </lineage>
</organism>
<dbReference type="Pfam" id="PF10825">
    <property type="entry name" value="DUF2752"/>
    <property type="match status" value="1"/>
</dbReference>
<keyword evidence="1" id="KW-1133">Transmembrane helix</keyword>
<dbReference type="EMBL" id="DVFO01000083">
    <property type="protein sequence ID" value="HIQ61434.1"/>
    <property type="molecule type" value="Genomic_DNA"/>
</dbReference>
<name>A0A9D0YTG6_9FIRM</name>
<accession>A0A9D0YTG6</accession>
<comment type="caution">
    <text evidence="2">The sequence shown here is derived from an EMBL/GenBank/DDBJ whole genome shotgun (WGS) entry which is preliminary data.</text>
</comment>
<feature type="transmembrane region" description="Helical" evidence="1">
    <location>
        <begin position="105"/>
        <end position="121"/>
    </location>
</feature>
<protein>
    <submittedName>
        <fullName evidence="2">DUF2752 domain-containing protein</fullName>
    </submittedName>
</protein>
<keyword evidence="1" id="KW-0472">Membrane</keyword>
<proteinExistence type="predicted"/>
<dbReference type="AlphaFoldDB" id="A0A9D0YTG6"/>
<evidence type="ECO:0000313" key="3">
    <source>
        <dbReference type="Proteomes" id="UP000886879"/>
    </source>
</evidence>
<dbReference type="InterPro" id="IPR021215">
    <property type="entry name" value="DUF2752"/>
</dbReference>
<feature type="transmembrane region" description="Helical" evidence="1">
    <location>
        <begin position="73"/>
        <end position="93"/>
    </location>
</feature>
<reference evidence="2" key="1">
    <citation type="submission" date="2020-10" db="EMBL/GenBank/DDBJ databases">
        <authorList>
            <person name="Gilroy R."/>
        </authorList>
    </citation>
    <scope>NUCLEOTIDE SEQUENCE</scope>
    <source>
        <strain evidence="2">ChiGjej2B2-12916</strain>
    </source>
</reference>
<evidence type="ECO:0000256" key="1">
    <source>
        <dbReference type="SAM" id="Phobius"/>
    </source>
</evidence>
<dbReference type="Proteomes" id="UP000886879">
    <property type="component" value="Unassembled WGS sequence"/>
</dbReference>
<keyword evidence="1" id="KW-0812">Transmembrane</keyword>
<sequence>MTPGQRLRRLLTGLLLMVAVGAGYALWVNLTHLSIPCPFHAITGLQCPGCGVTRMCLALLRLDVSGAWKANPVLLLLLPLLGGLLGYRAVVYVRRGSVPTARWETLVWSGMAVVLLLWGVWRNIV</sequence>
<evidence type="ECO:0000313" key="2">
    <source>
        <dbReference type="EMBL" id="HIQ61434.1"/>
    </source>
</evidence>
<reference evidence="2" key="2">
    <citation type="journal article" date="2021" name="PeerJ">
        <title>Extensive microbial diversity within the chicken gut microbiome revealed by metagenomics and culture.</title>
        <authorList>
            <person name="Gilroy R."/>
            <person name="Ravi A."/>
            <person name="Getino M."/>
            <person name="Pursley I."/>
            <person name="Horton D.L."/>
            <person name="Alikhan N.F."/>
            <person name="Baker D."/>
            <person name="Gharbi K."/>
            <person name="Hall N."/>
            <person name="Watson M."/>
            <person name="Adriaenssens E.M."/>
            <person name="Foster-Nyarko E."/>
            <person name="Jarju S."/>
            <person name="Secka A."/>
            <person name="Antonio M."/>
            <person name="Oren A."/>
            <person name="Chaudhuri R.R."/>
            <person name="La Ragione R."/>
            <person name="Hildebrand F."/>
            <person name="Pallen M.J."/>
        </authorList>
    </citation>
    <scope>NUCLEOTIDE SEQUENCE</scope>
    <source>
        <strain evidence="2">ChiGjej2B2-12916</strain>
    </source>
</reference>
<gene>
    <name evidence="2" type="ORF">IAD31_07555</name>
</gene>